<proteinExistence type="predicted"/>
<sequence length="226" mass="25288">MQYLPSDPTHQRVHHQPLPQPPPPSPQPLPPPPPTVPHHRHDGPHYATLRAPPEPCSPPPPYRNPTPPHYPYHPQRHGGSGGDDFRAADEIRPVPSHHHAHHLQPQHHHQQPPHHHQQPPHHHQQLSIPWEEAEEERRRYAAHQLRGSPLGAPLRVSPLPPPPASGILRLVGARGTAAPCMTRVTRRAIQLWPASSVRGNSCTQATLHLQKTNDADVRVGYATWLS</sequence>
<dbReference type="Proteomes" id="UP000636709">
    <property type="component" value="Unassembled WGS sequence"/>
</dbReference>
<protein>
    <submittedName>
        <fullName evidence="2">Uncharacterized protein</fullName>
    </submittedName>
</protein>
<gene>
    <name evidence="2" type="ORF">HU200_042788</name>
</gene>
<evidence type="ECO:0000313" key="2">
    <source>
        <dbReference type="EMBL" id="KAF8687538.1"/>
    </source>
</evidence>
<keyword evidence="3" id="KW-1185">Reference proteome</keyword>
<reference evidence="2" key="1">
    <citation type="submission" date="2020-07" db="EMBL/GenBank/DDBJ databases">
        <title>Genome sequence and genetic diversity analysis of an under-domesticated orphan crop, white fonio (Digitaria exilis).</title>
        <authorList>
            <person name="Bennetzen J.L."/>
            <person name="Chen S."/>
            <person name="Ma X."/>
            <person name="Wang X."/>
            <person name="Yssel A.E.J."/>
            <person name="Chaluvadi S.R."/>
            <person name="Johnson M."/>
            <person name="Gangashetty P."/>
            <person name="Hamidou F."/>
            <person name="Sanogo M.D."/>
            <person name="Zwaenepoel A."/>
            <person name="Wallace J."/>
            <person name="Van De Peer Y."/>
            <person name="Van Deynze A."/>
        </authorList>
    </citation>
    <scope>NUCLEOTIDE SEQUENCE</scope>
    <source>
        <tissue evidence="2">Leaves</tissue>
    </source>
</reference>
<name>A0A835EFK1_9POAL</name>
<feature type="compositionally biased region" description="Pro residues" evidence="1">
    <location>
        <begin position="18"/>
        <end position="36"/>
    </location>
</feature>
<evidence type="ECO:0000313" key="3">
    <source>
        <dbReference type="Proteomes" id="UP000636709"/>
    </source>
</evidence>
<accession>A0A835EFK1</accession>
<evidence type="ECO:0000256" key="1">
    <source>
        <dbReference type="SAM" id="MobiDB-lite"/>
    </source>
</evidence>
<feature type="compositionally biased region" description="Pro residues" evidence="1">
    <location>
        <begin position="52"/>
        <end position="71"/>
    </location>
</feature>
<feature type="region of interest" description="Disordered" evidence="1">
    <location>
        <begin position="1"/>
        <end position="127"/>
    </location>
</feature>
<feature type="compositionally biased region" description="Basic and acidic residues" evidence="1">
    <location>
        <begin position="83"/>
        <end position="92"/>
    </location>
</feature>
<feature type="compositionally biased region" description="Basic residues" evidence="1">
    <location>
        <begin position="95"/>
        <end position="124"/>
    </location>
</feature>
<comment type="caution">
    <text evidence="2">The sequence shown here is derived from an EMBL/GenBank/DDBJ whole genome shotgun (WGS) entry which is preliminary data.</text>
</comment>
<dbReference type="AlphaFoldDB" id="A0A835EFK1"/>
<organism evidence="2 3">
    <name type="scientific">Digitaria exilis</name>
    <dbReference type="NCBI Taxonomy" id="1010633"/>
    <lineage>
        <taxon>Eukaryota</taxon>
        <taxon>Viridiplantae</taxon>
        <taxon>Streptophyta</taxon>
        <taxon>Embryophyta</taxon>
        <taxon>Tracheophyta</taxon>
        <taxon>Spermatophyta</taxon>
        <taxon>Magnoliopsida</taxon>
        <taxon>Liliopsida</taxon>
        <taxon>Poales</taxon>
        <taxon>Poaceae</taxon>
        <taxon>PACMAD clade</taxon>
        <taxon>Panicoideae</taxon>
        <taxon>Panicodae</taxon>
        <taxon>Paniceae</taxon>
        <taxon>Anthephorinae</taxon>
        <taxon>Digitaria</taxon>
    </lineage>
</organism>
<dbReference type="EMBL" id="JACEFO010002055">
    <property type="protein sequence ID" value="KAF8687538.1"/>
    <property type="molecule type" value="Genomic_DNA"/>
</dbReference>